<evidence type="ECO:0000256" key="5">
    <source>
        <dbReference type="SAM" id="MobiDB-lite"/>
    </source>
</evidence>
<feature type="domain" description="EGF-like" evidence="7">
    <location>
        <begin position="690"/>
        <end position="736"/>
    </location>
</feature>
<evidence type="ECO:0000313" key="9">
    <source>
        <dbReference type="Proteomes" id="UP001591681"/>
    </source>
</evidence>
<comment type="subcellular location">
    <subcellularLocation>
        <location evidence="1">Secreted</location>
    </subcellularLocation>
</comment>
<dbReference type="SMART" id="SM00181">
    <property type="entry name" value="EGF"/>
    <property type="match status" value="11"/>
</dbReference>
<sequence>MLTGEHIGWPLRVWQVRNSRVCVCVCLSVGSVCVCVWFAGEYFSRHGSCHRCGFSCETCTGPEDEDCLTCSRLRLYDNGTCVIHCDTGKYAMDGGCHLCHHTCHECSGDGPGDCTSCLKDASGTNRYLVEGQCRYSCPEGHFPYHWPTHNDCRACPRNCHVCASAETCMHCSPGYYPKDGQCLPLSCGEGEVEDAERDECVTCEEGCERCLKINRFHCNACFKDYFQLGMACHRHCPDGTFGVNSTRTCEHCEPHCRLCDESQCYWCDDNSFLSDDKCVKECADGLYGDEERRECEPCHHGCRTCKGPAHDDCDSCEEDMQLDKGQCVRVNAIVTCASDQFLNGKGKCLPCYSDCSTCSGPDADQCDTCDSGRFLSPDQRCVKRCPAGSFGNESSWRCEECVAGCMQCDNAHSCQHCQSSPAKLYLEEGRCVPQCQGGYPEGGECVPCDLLHCEVCEGPGVCVQCVEQYLLHGHTCVSHCPARYRPQDGQCVRCPAGCSDCHGEDHCTGCEQYYFLHEQQCVDDCPKGFYASVLTHTCDVCHSDCASCDGPDQDDCVECSDRRALRYRGKCMRTCPAKTYHDKQRGECKDCHKTCLTCSGPLPSSCESCGQGMELDATGHCVPINVCPPQSYLDPDGDCQRCHPTCHHCTGGTATQCLSCKQGRFLINNACLKQCPDGYYGDDDDYVCEQCHASCHTCSGRHSTECLSCPEPLFQFGHSCLTTCESGYYGSNGTCQHCDHTCDECLGSSSHCISCKDGYFLLDSQCVYLCPDQYYPHKADHTCQRCHPTCKTCADSGALECTSCHDGFTFMGSSFGFCSSPCLTGLYPSTLGAQVMCEKCDRSCLECKGAGPYNCTECPALQRLAADGRCLSCCGEGQRMDGAPIPRECCLCRELDDGCFLGVNFRFVEPTEQESGMPMGGLVATLVLLAVGVGVTLFLILWLRSTAPRAPMVFLRGYEKIPPQETPLSPDPIMNFRDRLKDDDAEDDEEEEDDIVYMGQDGTMYRKCKYGLLDEHEDDEPELEYDDETYTLMSNSHTNTDINEQTHQ</sequence>
<feature type="domain" description="EGF-like" evidence="7">
    <location>
        <begin position="587"/>
        <end position="622"/>
    </location>
</feature>
<evidence type="ECO:0000256" key="6">
    <source>
        <dbReference type="SAM" id="Phobius"/>
    </source>
</evidence>
<keyword evidence="6" id="KW-1133">Transmembrane helix</keyword>
<feature type="domain" description="EGF-like" evidence="7">
    <location>
        <begin position="105"/>
        <end position="153"/>
    </location>
</feature>
<organism evidence="8 9">
    <name type="scientific">Coilia grayii</name>
    <name type="common">Gray's grenadier anchovy</name>
    <dbReference type="NCBI Taxonomy" id="363190"/>
    <lineage>
        <taxon>Eukaryota</taxon>
        <taxon>Metazoa</taxon>
        <taxon>Chordata</taxon>
        <taxon>Craniata</taxon>
        <taxon>Vertebrata</taxon>
        <taxon>Euteleostomi</taxon>
        <taxon>Actinopterygii</taxon>
        <taxon>Neopterygii</taxon>
        <taxon>Teleostei</taxon>
        <taxon>Clupei</taxon>
        <taxon>Clupeiformes</taxon>
        <taxon>Clupeoidei</taxon>
        <taxon>Engraulidae</taxon>
        <taxon>Coilinae</taxon>
        <taxon>Coilia</taxon>
    </lineage>
</organism>
<evidence type="ECO:0000256" key="1">
    <source>
        <dbReference type="ARBA" id="ARBA00004613"/>
    </source>
</evidence>
<accession>A0ABD1K0E6</accession>
<keyword evidence="4" id="KW-0325">Glycoprotein</keyword>
<dbReference type="SUPFAM" id="SSF57184">
    <property type="entry name" value="Growth factor receptor domain"/>
    <property type="match status" value="7"/>
</dbReference>
<dbReference type="SMART" id="SM00261">
    <property type="entry name" value="FU"/>
    <property type="match status" value="17"/>
</dbReference>
<feature type="domain" description="EGF-like" evidence="7">
    <location>
        <begin position="154"/>
        <end position="183"/>
    </location>
</feature>
<feature type="domain" description="EGF-like" evidence="7">
    <location>
        <begin position="350"/>
        <end position="382"/>
    </location>
</feature>
<protein>
    <recommendedName>
        <fullName evidence="7">EGF-like domain-containing protein</fullName>
    </recommendedName>
</protein>
<reference evidence="8 9" key="1">
    <citation type="submission" date="2024-09" db="EMBL/GenBank/DDBJ databases">
        <title>A chromosome-level genome assembly of Gray's grenadier anchovy, Coilia grayii.</title>
        <authorList>
            <person name="Fu Z."/>
        </authorList>
    </citation>
    <scope>NUCLEOTIDE SEQUENCE [LARGE SCALE GENOMIC DNA]</scope>
    <source>
        <strain evidence="8">G4</strain>
        <tissue evidence="8">Muscle</tissue>
    </source>
</reference>
<dbReference type="GO" id="GO:0005576">
    <property type="term" value="C:extracellular region"/>
    <property type="evidence" value="ECO:0007669"/>
    <property type="project" value="UniProtKB-SubCell"/>
</dbReference>
<feature type="domain" description="EGF-like" evidence="7">
    <location>
        <begin position="839"/>
        <end position="871"/>
    </location>
</feature>
<keyword evidence="3" id="KW-0732">Signal</keyword>
<dbReference type="EMBL" id="JBHFQA010000010">
    <property type="protein sequence ID" value="KAL2092601.1"/>
    <property type="molecule type" value="Genomic_DNA"/>
</dbReference>
<feature type="domain" description="EGF-like" evidence="7">
    <location>
        <begin position="737"/>
        <end position="767"/>
    </location>
</feature>
<comment type="caution">
    <text evidence="8">The sequence shown here is derived from an EMBL/GenBank/DDBJ whole genome shotgun (WGS) entry which is preliminary data.</text>
</comment>
<keyword evidence="9" id="KW-1185">Reference proteome</keyword>
<dbReference type="PANTHER" id="PTHR15332:SF175">
    <property type="entry name" value="PROPROTEIN CONVERTASE SUBTILISIN_KEXIN TYPE 5-LIKE"/>
    <property type="match status" value="1"/>
</dbReference>
<dbReference type="Proteomes" id="UP001591681">
    <property type="component" value="Unassembled WGS sequence"/>
</dbReference>
<evidence type="ECO:0000256" key="2">
    <source>
        <dbReference type="ARBA" id="ARBA00022525"/>
    </source>
</evidence>
<dbReference type="PANTHER" id="PTHR15332">
    <property type="entry name" value="PROPROTEIN CONVERTASE SUBTILISIN_KEXIN TYPE 5-LIKE"/>
    <property type="match status" value="1"/>
</dbReference>
<evidence type="ECO:0000256" key="4">
    <source>
        <dbReference type="ARBA" id="ARBA00023180"/>
    </source>
</evidence>
<dbReference type="InterPro" id="IPR006212">
    <property type="entry name" value="Furin_repeat"/>
</dbReference>
<dbReference type="InterPro" id="IPR043601">
    <property type="entry name" value="Rspo_Fu-CRD_dom"/>
</dbReference>
<feature type="region of interest" description="Disordered" evidence="5">
    <location>
        <begin position="964"/>
        <end position="993"/>
    </location>
</feature>
<evidence type="ECO:0000259" key="7">
    <source>
        <dbReference type="SMART" id="SM00181"/>
    </source>
</evidence>
<proteinExistence type="predicted"/>
<keyword evidence="6" id="KW-0812">Transmembrane</keyword>
<dbReference type="Gene3D" id="2.10.220.10">
    <property type="entry name" value="Hormone Receptor, Insulin-like Growth Factor Receptor 1, Chain A, domain 2"/>
    <property type="match status" value="11"/>
</dbReference>
<dbReference type="InterPro" id="IPR000742">
    <property type="entry name" value="EGF"/>
</dbReference>
<gene>
    <name evidence="8" type="ORF">ACEWY4_012399</name>
</gene>
<dbReference type="Pfam" id="PF15913">
    <property type="entry name" value="Furin-like_2"/>
    <property type="match status" value="1"/>
</dbReference>
<feature type="domain" description="EGF-like" evidence="7">
    <location>
        <begin position="447"/>
        <end position="492"/>
    </location>
</feature>
<feature type="domain" description="EGF-like" evidence="7">
    <location>
        <begin position="297"/>
        <end position="328"/>
    </location>
</feature>
<feature type="transmembrane region" description="Helical" evidence="6">
    <location>
        <begin position="919"/>
        <end position="943"/>
    </location>
</feature>
<evidence type="ECO:0000313" key="8">
    <source>
        <dbReference type="EMBL" id="KAL2092601.1"/>
    </source>
</evidence>
<keyword evidence="2" id="KW-0964">Secreted</keyword>
<keyword evidence="6" id="KW-0472">Membrane</keyword>
<name>A0ABD1K0E6_9TELE</name>
<dbReference type="CDD" id="cd00064">
    <property type="entry name" value="FU"/>
    <property type="match status" value="9"/>
</dbReference>
<feature type="compositionally biased region" description="Acidic residues" evidence="5">
    <location>
        <begin position="983"/>
        <end position="993"/>
    </location>
</feature>
<dbReference type="AlphaFoldDB" id="A0ABD1K0E6"/>
<dbReference type="InterPro" id="IPR009030">
    <property type="entry name" value="Growth_fac_rcpt_cys_sf"/>
</dbReference>
<feature type="transmembrane region" description="Helical" evidence="6">
    <location>
        <begin position="21"/>
        <end position="40"/>
    </location>
</feature>
<feature type="domain" description="EGF-like" evidence="7">
    <location>
        <begin position="199"/>
        <end position="233"/>
    </location>
</feature>
<evidence type="ECO:0000256" key="3">
    <source>
        <dbReference type="ARBA" id="ARBA00022729"/>
    </source>
</evidence>
<feature type="domain" description="EGF-like" evidence="7">
    <location>
        <begin position="785"/>
        <end position="819"/>
    </location>
</feature>